<dbReference type="PANTHER" id="PTHR34215">
    <property type="entry name" value="BLL0784 PROTEIN"/>
    <property type="match status" value="1"/>
</dbReference>
<keyword evidence="3" id="KW-1185">Reference proteome</keyword>
<dbReference type="InterPro" id="IPR007393">
    <property type="entry name" value="YlxR_dom"/>
</dbReference>
<dbReference type="InterPro" id="IPR035931">
    <property type="entry name" value="YlxR-like_sf"/>
</dbReference>
<dbReference type="Proteomes" id="UP000318453">
    <property type="component" value="Chromosome"/>
</dbReference>
<accession>A0A5B8NPM4</accession>
<dbReference type="AlphaFoldDB" id="A0A5B8NPM4"/>
<reference evidence="2" key="1">
    <citation type="submission" date="2019-08" db="EMBL/GenBank/DDBJ databases">
        <title>Carotenoids and Carotenoid Binding Proteins in the Halophilic Cyanobacterium Euhalothece sp. ZM00.</title>
        <authorList>
            <person name="Cho S.M."/>
            <person name="Song J.Y."/>
            <person name="Park Y.-I."/>
        </authorList>
    </citation>
    <scope>NUCLEOTIDE SEQUENCE [LARGE SCALE GENOMIC DNA]</scope>
    <source>
        <strain evidence="2">Z-M001</strain>
    </source>
</reference>
<organism evidence="2 3">
    <name type="scientific">Euhalothece natronophila Z-M001</name>
    <dbReference type="NCBI Taxonomy" id="522448"/>
    <lineage>
        <taxon>Bacteria</taxon>
        <taxon>Bacillati</taxon>
        <taxon>Cyanobacteriota</taxon>
        <taxon>Cyanophyceae</taxon>
        <taxon>Oscillatoriophycideae</taxon>
        <taxon>Chroococcales</taxon>
        <taxon>Halothecacae</taxon>
        <taxon>Halothece cluster</taxon>
        <taxon>Euhalothece</taxon>
    </lineage>
</organism>
<evidence type="ECO:0000259" key="1">
    <source>
        <dbReference type="Pfam" id="PF04296"/>
    </source>
</evidence>
<feature type="domain" description="YlxR" evidence="1">
    <location>
        <begin position="6"/>
        <end position="77"/>
    </location>
</feature>
<dbReference type="RefSeq" id="WP_146296814.1">
    <property type="nucleotide sequence ID" value="NZ_CP042326.1"/>
</dbReference>
<dbReference type="Pfam" id="PF04296">
    <property type="entry name" value="YlxR"/>
    <property type="match status" value="1"/>
</dbReference>
<dbReference type="OrthoDB" id="426849at2"/>
<dbReference type="Gene3D" id="3.30.1230.10">
    <property type="entry name" value="YlxR-like"/>
    <property type="match status" value="1"/>
</dbReference>
<dbReference type="KEGG" id="enn:FRE64_14115"/>
<dbReference type="EMBL" id="CP042326">
    <property type="protein sequence ID" value="QDZ40974.1"/>
    <property type="molecule type" value="Genomic_DNA"/>
</dbReference>
<dbReference type="InterPro" id="IPR037465">
    <property type="entry name" value="YlxR"/>
</dbReference>
<dbReference type="PANTHER" id="PTHR34215:SF1">
    <property type="entry name" value="YLXR DOMAIN-CONTAINING PROTEIN"/>
    <property type="match status" value="1"/>
</dbReference>
<evidence type="ECO:0000313" key="2">
    <source>
        <dbReference type="EMBL" id="QDZ40974.1"/>
    </source>
</evidence>
<gene>
    <name evidence="2" type="ORF">FRE64_14115</name>
</gene>
<proteinExistence type="predicted"/>
<evidence type="ECO:0000313" key="3">
    <source>
        <dbReference type="Proteomes" id="UP000318453"/>
    </source>
</evidence>
<sequence>MKKNYRRCISCRRVAPKEEFLRVVRTHPSRTVKLNQGMGRSAYICPCENCLKTAQHKNRLGRALKAQIPEEIYEQLWEKVAQVSTPQPSTSAR</sequence>
<protein>
    <submittedName>
        <fullName evidence="2">YlxR family protein</fullName>
    </submittedName>
</protein>
<name>A0A5B8NPM4_9CHRO</name>
<dbReference type="SUPFAM" id="SSF64376">
    <property type="entry name" value="YlxR-like"/>
    <property type="match status" value="1"/>
</dbReference>